<dbReference type="Proteomes" id="UP000001296">
    <property type="component" value="Chromosome"/>
</dbReference>
<keyword evidence="3" id="KW-0804">Transcription</keyword>
<protein>
    <submittedName>
        <fullName evidence="7">Transcriptional regulatory protein</fullName>
    </submittedName>
</protein>
<dbReference type="Pfam" id="PF12833">
    <property type="entry name" value="HTH_18"/>
    <property type="match status" value="1"/>
</dbReference>
<dbReference type="InterPro" id="IPR011006">
    <property type="entry name" value="CheY-like_superfamily"/>
</dbReference>
<dbReference type="RefSeq" id="WP_013313632.1">
    <property type="nucleotide sequence ID" value="NC_014484.1"/>
</dbReference>
<dbReference type="eggNOG" id="COG4753">
    <property type="taxonomic scope" value="Bacteria"/>
</dbReference>
<dbReference type="SMART" id="SM00342">
    <property type="entry name" value="HTH_ARAC"/>
    <property type="match status" value="1"/>
</dbReference>
<dbReference type="PROSITE" id="PS00041">
    <property type="entry name" value="HTH_ARAC_FAMILY_1"/>
    <property type="match status" value="1"/>
</dbReference>
<feature type="modified residue" description="4-aspartylphosphate" evidence="4">
    <location>
        <position position="54"/>
    </location>
</feature>
<gene>
    <name evidence="7" type="ordered locus">STHERM_c08420</name>
</gene>
<dbReference type="SUPFAM" id="SSF52172">
    <property type="entry name" value="CheY-like"/>
    <property type="match status" value="1"/>
</dbReference>
<keyword evidence="4" id="KW-0597">Phosphoprotein</keyword>
<dbReference type="KEGG" id="sta:STHERM_c08420"/>
<dbReference type="SMART" id="SM00448">
    <property type="entry name" value="REC"/>
    <property type="match status" value="1"/>
</dbReference>
<evidence type="ECO:0000259" key="6">
    <source>
        <dbReference type="PROSITE" id="PS50110"/>
    </source>
</evidence>
<dbReference type="InterPro" id="IPR009057">
    <property type="entry name" value="Homeodomain-like_sf"/>
</dbReference>
<feature type="domain" description="HTH araC/xylS-type" evidence="5">
    <location>
        <begin position="390"/>
        <end position="489"/>
    </location>
</feature>
<reference evidence="7 8" key="2">
    <citation type="journal article" date="2010" name="J. Bacteriol.">
        <title>Genome sequence of the polysaccharide-degrading, thermophilic anaerobe Spirochaeta thermophila DSM 6192.</title>
        <authorList>
            <person name="Angelov A."/>
            <person name="Liebl S."/>
            <person name="Ballschmiter M."/>
            <person name="Bomeke M."/>
            <person name="Lehmann R."/>
            <person name="Liesegang H."/>
            <person name="Daniel R."/>
            <person name="Liebl W."/>
        </authorList>
    </citation>
    <scope>NUCLEOTIDE SEQUENCE [LARGE SCALE GENOMIC DNA]</scope>
    <source>
        <strain evidence="8">ATCC 49972 / DSM 6192 / RI 19.B1</strain>
    </source>
</reference>
<dbReference type="AlphaFoldDB" id="E0RS04"/>
<dbReference type="InterPro" id="IPR018062">
    <property type="entry name" value="HTH_AraC-typ_CS"/>
</dbReference>
<evidence type="ECO:0000256" key="3">
    <source>
        <dbReference type="ARBA" id="ARBA00023163"/>
    </source>
</evidence>
<proteinExistence type="predicted"/>
<dbReference type="GO" id="GO:0003700">
    <property type="term" value="F:DNA-binding transcription factor activity"/>
    <property type="evidence" value="ECO:0007669"/>
    <property type="project" value="InterPro"/>
</dbReference>
<evidence type="ECO:0000259" key="5">
    <source>
        <dbReference type="PROSITE" id="PS01124"/>
    </source>
</evidence>
<evidence type="ECO:0000313" key="7">
    <source>
        <dbReference type="EMBL" id="ADN01791.1"/>
    </source>
</evidence>
<dbReference type="Gene3D" id="1.10.10.60">
    <property type="entry name" value="Homeodomain-like"/>
    <property type="match status" value="2"/>
</dbReference>
<dbReference type="EMBL" id="CP001698">
    <property type="protein sequence ID" value="ADN01791.1"/>
    <property type="molecule type" value="Genomic_DNA"/>
</dbReference>
<dbReference type="Pfam" id="PF00072">
    <property type="entry name" value="Response_reg"/>
    <property type="match status" value="1"/>
</dbReference>
<evidence type="ECO:0000256" key="4">
    <source>
        <dbReference type="PROSITE-ProRule" id="PRU00169"/>
    </source>
</evidence>
<feature type="domain" description="Response regulatory" evidence="6">
    <location>
        <begin position="3"/>
        <end position="119"/>
    </location>
</feature>
<dbReference type="HOGENOM" id="CLU_000445_5_0_12"/>
<dbReference type="eggNOG" id="COG2207">
    <property type="taxonomic scope" value="Bacteria"/>
</dbReference>
<dbReference type="InterPro" id="IPR018060">
    <property type="entry name" value="HTH_AraC"/>
</dbReference>
<dbReference type="PANTHER" id="PTHR43280">
    <property type="entry name" value="ARAC-FAMILY TRANSCRIPTIONAL REGULATOR"/>
    <property type="match status" value="1"/>
</dbReference>
<dbReference type="InterPro" id="IPR020449">
    <property type="entry name" value="Tscrpt_reg_AraC-type_HTH"/>
</dbReference>
<dbReference type="PRINTS" id="PR00032">
    <property type="entry name" value="HTHARAC"/>
</dbReference>
<reference key="1">
    <citation type="submission" date="2009-08" db="EMBL/GenBank/DDBJ databases">
        <title>The genome sequence of Spirochaeta thermophila DSM6192.</title>
        <authorList>
            <person name="Angelov A."/>
            <person name="Mientus M."/>
            <person name="Wittenberg S."/>
            <person name="Lehmann R."/>
            <person name="Liesegang H."/>
            <person name="Daniel R."/>
            <person name="Liebl W."/>
        </authorList>
    </citation>
    <scope>NUCLEOTIDE SEQUENCE</scope>
    <source>
        <strain>DSM 6192</strain>
    </source>
</reference>
<dbReference type="PaxDb" id="665571-STHERM_c08420"/>
<dbReference type="InterPro" id="IPR001789">
    <property type="entry name" value="Sig_transdc_resp-reg_receiver"/>
</dbReference>
<keyword evidence="1" id="KW-0805">Transcription regulation</keyword>
<sequence length="494" mass="55555">MIRVMVIDDEPPARRFLKGLIEGMEGFVLVGEAEDGAEALSRIRVLDPDLVITDVKMPVMDGIDLAHTLVREHPLIPLLVVSAYDDFEYVEELLHTGVVHYLLKPVNPERMRKTLAEMIPSLLNARRRRQEDALLASLVGEKTEIAPVRARHLWMALARLGSPPLRYRLSTPRTIQDVDLRDPETGSAIFVFQGRDVDEYLYLSPPEVSFARFSQFVSSHFGGCNPHRKTRTLILRSSLVTPEDLPRAAVDLYKALDEHVVLGRSRFLRYEDLTSEDAANPTPVPPGEDIVLFMQTDPGRVPGWFESAGRAFEEHEVPFGRVISWVRGLLAELPSLLPGERPVPTGEEVLDLASSCDSYPELCRTLASRVVPGDVRLEDVDLAGAPAVFAEVCAYLRKHFRERLSPGEVARKFRISESYLRKLFREYKGASFKDYLTSLRIEEAKRLLSLTPPLPVKAVASSVGFKDEFYFSRVFRERTGISPTAYRGIAGKSM</sequence>
<dbReference type="CDD" id="cd17536">
    <property type="entry name" value="REC_YesN-like"/>
    <property type="match status" value="1"/>
</dbReference>
<accession>E0RS04</accession>
<evidence type="ECO:0000256" key="1">
    <source>
        <dbReference type="ARBA" id="ARBA00023015"/>
    </source>
</evidence>
<evidence type="ECO:0000256" key="2">
    <source>
        <dbReference type="ARBA" id="ARBA00023125"/>
    </source>
</evidence>
<organism evidence="7 8">
    <name type="scientific">Winmispira thermophila (strain ATCC 49972 / DSM 6192 / RI 19.B1)</name>
    <name type="common">Spirochaeta thermophila</name>
    <dbReference type="NCBI Taxonomy" id="665571"/>
    <lineage>
        <taxon>Bacteria</taxon>
        <taxon>Pseudomonadati</taxon>
        <taxon>Spirochaetota</taxon>
        <taxon>Spirochaetia</taxon>
        <taxon>Winmispirales</taxon>
        <taxon>Winmispiraceae</taxon>
        <taxon>Winmispira</taxon>
    </lineage>
</organism>
<dbReference type="PROSITE" id="PS01124">
    <property type="entry name" value="HTH_ARAC_FAMILY_2"/>
    <property type="match status" value="1"/>
</dbReference>
<dbReference type="PANTHER" id="PTHR43280:SF10">
    <property type="entry name" value="REGULATORY PROTEIN POCR"/>
    <property type="match status" value="1"/>
</dbReference>
<dbReference type="PROSITE" id="PS50110">
    <property type="entry name" value="RESPONSE_REGULATORY"/>
    <property type="match status" value="1"/>
</dbReference>
<dbReference type="Gene3D" id="3.40.50.2300">
    <property type="match status" value="1"/>
</dbReference>
<name>E0RS04_WINT6</name>
<keyword evidence="2" id="KW-0238">DNA-binding</keyword>
<dbReference type="GO" id="GO:0000160">
    <property type="term" value="P:phosphorelay signal transduction system"/>
    <property type="evidence" value="ECO:0007669"/>
    <property type="project" value="InterPro"/>
</dbReference>
<evidence type="ECO:0000313" key="8">
    <source>
        <dbReference type="Proteomes" id="UP000001296"/>
    </source>
</evidence>
<dbReference type="SUPFAM" id="SSF46689">
    <property type="entry name" value="Homeodomain-like"/>
    <property type="match status" value="2"/>
</dbReference>
<dbReference type="GO" id="GO:0043565">
    <property type="term" value="F:sequence-specific DNA binding"/>
    <property type="evidence" value="ECO:0007669"/>
    <property type="project" value="InterPro"/>
</dbReference>